<reference evidence="2" key="2">
    <citation type="submission" date="2020-09" db="EMBL/GenBank/DDBJ databases">
        <authorList>
            <person name="Sun Q."/>
            <person name="Zhou Y."/>
        </authorList>
    </citation>
    <scope>NUCLEOTIDE SEQUENCE</scope>
    <source>
        <strain evidence="2">CGMCC 4.7679</strain>
    </source>
</reference>
<evidence type="ECO:0000313" key="3">
    <source>
        <dbReference type="Proteomes" id="UP000658656"/>
    </source>
</evidence>
<gene>
    <name evidence="2" type="ORF">GCM10017566_62980</name>
</gene>
<evidence type="ECO:0000256" key="1">
    <source>
        <dbReference type="SAM" id="MobiDB-lite"/>
    </source>
</evidence>
<dbReference type="OrthoDB" id="3638667at2"/>
<proteinExistence type="predicted"/>
<dbReference type="AlphaFoldDB" id="A0A8H9IZ29"/>
<comment type="caution">
    <text evidence="2">The sequence shown here is derived from an EMBL/GenBank/DDBJ whole genome shotgun (WGS) entry which is preliminary data.</text>
</comment>
<feature type="region of interest" description="Disordered" evidence="1">
    <location>
        <begin position="1"/>
        <end position="22"/>
    </location>
</feature>
<dbReference type="RefSeq" id="WP_145939183.1">
    <property type="nucleotide sequence ID" value="NZ_BNAV01000013.1"/>
</dbReference>
<evidence type="ECO:0000313" key="2">
    <source>
        <dbReference type="EMBL" id="GHF80132.1"/>
    </source>
</evidence>
<dbReference type="Proteomes" id="UP000658656">
    <property type="component" value="Unassembled WGS sequence"/>
</dbReference>
<reference evidence="2" key="1">
    <citation type="journal article" date="2014" name="Int. J. Syst. Evol. Microbiol.">
        <title>Complete genome sequence of Corynebacterium casei LMG S-19264T (=DSM 44701T), isolated from a smear-ripened cheese.</title>
        <authorList>
            <consortium name="US DOE Joint Genome Institute (JGI-PGF)"/>
            <person name="Walter F."/>
            <person name="Albersmeier A."/>
            <person name="Kalinowski J."/>
            <person name="Ruckert C."/>
        </authorList>
    </citation>
    <scope>NUCLEOTIDE SEQUENCE</scope>
    <source>
        <strain evidence="2">CGMCC 4.7679</strain>
    </source>
</reference>
<organism evidence="2 3">
    <name type="scientific">Amycolatopsis bartoniae</name>
    <dbReference type="NCBI Taxonomy" id="941986"/>
    <lineage>
        <taxon>Bacteria</taxon>
        <taxon>Bacillati</taxon>
        <taxon>Actinomycetota</taxon>
        <taxon>Actinomycetes</taxon>
        <taxon>Pseudonocardiales</taxon>
        <taxon>Pseudonocardiaceae</taxon>
        <taxon>Amycolatopsis</taxon>
    </lineage>
</organism>
<name>A0A8H9IZ29_9PSEU</name>
<keyword evidence="3" id="KW-1185">Reference proteome</keyword>
<dbReference type="EMBL" id="BNAV01000013">
    <property type="protein sequence ID" value="GHF80132.1"/>
    <property type="molecule type" value="Genomic_DNA"/>
</dbReference>
<sequence length="80" mass="9682">MSAQPITFEQPRTARVRPSSTPVQTKEIIEMLMQEELARVRIQEMHQEMRAHQARGRDRSFRRWDRVARWAARRADRHRS</sequence>
<protein>
    <submittedName>
        <fullName evidence="2">Uncharacterized protein</fullName>
    </submittedName>
</protein>
<accession>A0A8H9IZ29</accession>